<feature type="region of interest" description="Disordered" evidence="1">
    <location>
        <begin position="838"/>
        <end position="868"/>
    </location>
</feature>
<evidence type="ECO:0000259" key="2">
    <source>
        <dbReference type="Pfam" id="PF00931"/>
    </source>
</evidence>
<evidence type="ECO:0008006" key="6">
    <source>
        <dbReference type="Google" id="ProtNLM"/>
    </source>
</evidence>
<dbReference type="Proteomes" id="UP001365542">
    <property type="component" value="Unassembled WGS sequence"/>
</dbReference>
<evidence type="ECO:0000259" key="3">
    <source>
        <dbReference type="Pfam" id="PF01048"/>
    </source>
</evidence>
<dbReference type="Gene3D" id="3.40.50.300">
    <property type="entry name" value="P-loop containing nucleotide triphosphate hydrolases"/>
    <property type="match status" value="1"/>
</dbReference>
<dbReference type="InterPro" id="IPR035994">
    <property type="entry name" value="Nucleoside_phosphorylase_sf"/>
</dbReference>
<feature type="compositionally biased region" description="Basic and acidic residues" evidence="1">
    <location>
        <begin position="843"/>
        <end position="859"/>
    </location>
</feature>
<dbReference type="Gene3D" id="3.40.50.1580">
    <property type="entry name" value="Nucleoside phosphorylase domain"/>
    <property type="match status" value="1"/>
</dbReference>
<protein>
    <recommendedName>
        <fullName evidence="6">Nucleoside phosphorylase domain-containing protein</fullName>
    </recommendedName>
</protein>
<comment type="caution">
    <text evidence="4">The sequence shown here is derived from an EMBL/GenBank/DDBJ whole genome shotgun (WGS) entry which is preliminary data.</text>
</comment>
<dbReference type="InterPro" id="IPR000845">
    <property type="entry name" value="Nucleoside_phosphorylase_d"/>
</dbReference>
<feature type="domain" description="NB-ARC" evidence="2">
    <location>
        <begin position="384"/>
        <end position="526"/>
    </location>
</feature>
<dbReference type="InterPro" id="IPR053137">
    <property type="entry name" value="NLR-like"/>
</dbReference>
<dbReference type="AlphaFoldDB" id="A0AAV9X4E3"/>
<dbReference type="InterPro" id="IPR011990">
    <property type="entry name" value="TPR-like_helical_dom_sf"/>
</dbReference>
<dbReference type="EMBL" id="JAVHJO010000010">
    <property type="protein sequence ID" value="KAK6535602.1"/>
    <property type="molecule type" value="Genomic_DNA"/>
</dbReference>
<name>A0AAV9X4E3_9PEZI</name>
<accession>A0AAV9X4E3</accession>
<keyword evidence="5" id="KW-1185">Reference proteome</keyword>
<dbReference type="Pfam" id="PF01048">
    <property type="entry name" value="PNP_UDP_1"/>
    <property type="match status" value="1"/>
</dbReference>
<sequence length="925" mass="102563">MPPINNIEFDVAIICALSLEAGAVDALFDEKYNGYRKADGDTNVYTVGRIGNSKVVLVHMPGMGKVRAASVASNLRNHIASVKVALLVGICGGIPSYNRRGVKQDIILGDIVISDAVVQYDFGRQYPNRFETKDDAKERFGPPKPELKGLLSKLEVKHNLDRLSEGTSKILTDLLGKLDEQSSYPGATKDILFESSYRHKHYNIDSEGDICADCEPATSRVCQKSLELSCQELGCKGKIVGRTRLTSGNPRPMIHIGAVGSSDTVMKSGEDRDRIAAKNNIIAFEMEAAGMWENLSCPCVVIKGVCDYADSHKKKEFQSYAAATAAACAKVFLEFWTDSGFAVPADNRPFMPVPYPRNSSFVGRDSLLEELERGFFDNSRRPSRYALFGSGGTGKTQIAIELSYRIKEKFPDCYVFWVPSGNKQAFEQTYRDIGQSLALSGMKREDTDVKSLVIRHLSKAVGRPWLMIFDNADDQGVWDSLINFVPTNGGSTLLITRSEQVATNFAAGHAINVSVMGNDDSKRMLRTLLVGNDMPDNGVNELLGRLSFIPLAIAQAAGYLTQNQISIPEYLSLLDKTNHMPTESFATNPQDDPGHHEQINPAVMAWSISFQHIRKSNPLAAEYLSFMSCLNPGNIPRSILPAVTQARRTKAISMLASYSLVTLRENDAIDVHESAHSATRNWLKLDSCYEAWVGKAVKQLALFLLDPKNDNGENWRIYFPHLEHAFADPASYKGVDRKFLGKYGLCSLRYENFDRAVGSLHQVLKMEKAAFGPTHINTLSSMGNLAMAHAGRGAWREAEKLLIQVKEISERIRGKEDPLTLKTVGHLELVRKNLQQANNTEDVASHEAETKKVESDAGHPEWSTDTVNLASVHESKSRWKEARGVFKKAIELGKLFLSSEHPDTLDGVQNPVRRLFQKEEARRAR</sequence>
<dbReference type="SUPFAM" id="SSF48452">
    <property type="entry name" value="TPR-like"/>
    <property type="match status" value="1"/>
</dbReference>
<dbReference type="Pfam" id="PF13374">
    <property type="entry name" value="TPR_10"/>
    <property type="match status" value="1"/>
</dbReference>
<feature type="domain" description="Nucleoside phosphorylase" evidence="3">
    <location>
        <begin position="11"/>
        <end position="153"/>
    </location>
</feature>
<organism evidence="4 5">
    <name type="scientific">Orbilia ellipsospora</name>
    <dbReference type="NCBI Taxonomy" id="2528407"/>
    <lineage>
        <taxon>Eukaryota</taxon>
        <taxon>Fungi</taxon>
        <taxon>Dikarya</taxon>
        <taxon>Ascomycota</taxon>
        <taxon>Pezizomycotina</taxon>
        <taxon>Orbiliomycetes</taxon>
        <taxon>Orbiliales</taxon>
        <taxon>Orbiliaceae</taxon>
        <taxon>Orbilia</taxon>
    </lineage>
</organism>
<evidence type="ECO:0000256" key="1">
    <source>
        <dbReference type="SAM" id="MobiDB-lite"/>
    </source>
</evidence>
<reference evidence="4 5" key="1">
    <citation type="submission" date="2019-10" db="EMBL/GenBank/DDBJ databases">
        <authorList>
            <person name="Palmer J.M."/>
        </authorList>
    </citation>
    <scope>NUCLEOTIDE SEQUENCE [LARGE SCALE GENOMIC DNA]</scope>
    <source>
        <strain evidence="4 5">TWF694</strain>
    </source>
</reference>
<dbReference type="PANTHER" id="PTHR46082:SF6">
    <property type="entry name" value="AAA+ ATPASE DOMAIN-CONTAINING PROTEIN-RELATED"/>
    <property type="match status" value="1"/>
</dbReference>
<evidence type="ECO:0000313" key="5">
    <source>
        <dbReference type="Proteomes" id="UP001365542"/>
    </source>
</evidence>
<dbReference type="SUPFAM" id="SSF52540">
    <property type="entry name" value="P-loop containing nucleoside triphosphate hydrolases"/>
    <property type="match status" value="1"/>
</dbReference>
<dbReference type="Pfam" id="PF00931">
    <property type="entry name" value="NB-ARC"/>
    <property type="match status" value="1"/>
</dbReference>
<dbReference type="Gene3D" id="1.25.40.10">
    <property type="entry name" value="Tetratricopeptide repeat domain"/>
    <property type="match status" value="1"/>
</dbReference>
<gene>
    <name evidence="4" type="ORF">TWF694_002057</name>
</gene>
<proteinExistence type="predicted"/>
<dbReference type="PANTHER" id="PTHR46082">
    <property type="entry name" value="ATP/GTP-BINDING PROTEIN-RELATED"/>
    <property type="match status" value="1"/>
</dbReference>
<dbReference type="SUPFAM" id="SSF53167">
    <property type="entry name" value="Purine and uridine phosphorylases"/>
    <property type="match status" value="1"/>
</dbReference>
<dbReference type="GO" id="GO:0043531">
    <property type="term" value="F:ADP binding"/>
    <property type="evidence" value="ECO:0007669"/>
    <property type="project" value="InterPro"/>
</dbReference>
<dbReference type="InterPro" id="IPR027417">
    <property type="entry name" value="P-loop_NTPase"/>
</dbReference>
<dbReference type="GO" id="GO:0009116">
    <property type="term" value="P:nucleoside metabolic process"/>
    <property type="evidence" value="ECO:0007669"/>
    <property type="project" value="InterPro"/>
</dbReference>
<dbReference type="GO" id="GO:0003824">
    <property type="term" value="F:catalytic activity"/>
    <property type="evidence" value="ECO:0007669"/>
    <property type="project" value="InterPro"/>
</dbReference>
<evidence type="ECO:0000313" key="4">
    <source>
        <dbReference type="EMBL" id="KAK6535602.1"/>
    </source>
</evidence>
<dbReference type="InterPro" id="IPR002182">
    <property type="entry name" value="NB-ARC"/>
</dbReference>